<comment type="caution">
    <text evidence="1">The sequence shown here is derived from an EMBL/GenBank/DDBJ whole genome shotgun (WGS) entry which is preliminary data.</text>
</comment>
<name>A0AAV9DE88_ACOCL</name>
<reference evidence="1" key="2">
    <citation type="submission" date="2023-06" db="EMBL/GenBank/DDBJ databases">
        <authorList>
            <person name="Ma L."/>
            <person name="Liu K.-W."/>
            <person name="Li Z."/>
            <person name="Hsiao Y.-Y."/>
            <person name="Qi Y."/>
            <person name="Fu T."/>
            <person name="Tang G."/>
            <person name="Zhang D."/>
            <person name="Sun W.-H."/>
            <person name="Liu D.-K."/>
            <person name="Li Y."/>
            <person name="Chen G.-Z."/>
            <person name="Liu X.-D."/>
            <person name="Liao X.-Y."/>
            <person name="Jiang Y.-T."/>
            <person name="Yu X."/>
            <person name="Hao Y."/>
            <person name="Huang J."/>
            <person name="Zhao X.-W."/>
            <person name="Ke S."/>
            <person name="Chen Y.-Y."/>
            <person name="Wu W.-L."/>
            <person name="Hsu J.-L."/>
            <person name="Lin Y.-F."/>
            <person name="Huang M.-D."/>
            <person name="Li C.-Y."/>
            <person name="Huang L."/>
            <person name="Wang Z.-W."/>
            <person name="Zhao X."/>
            <person name="Zhong W.-Y."/>
            <person name="Peng D.-H."/>
            <person name="Ahmad S."/>
            <person name="Lan S."/>
            <person name="Zhang J.-S."/>
            <person name="Tsai W.-C."/>
            <person name="Van De Peer Y."/>
            <person name="Liu Z.-J."/>
        </authorList>
    </citation>
    <scope>NUCLEOTIDE SEQUENCE</scope>
    <source>
        <strain evidence="1">CP</strain>
        <tissue evidence="1">Leaves</tissue>
    </source>
</reference>
<dbReference type="EMBL" id="JAUJYO010000013">
    <property type="protein sequence ID" value="KAK1299637.1"/>
    <property type="molecule type" value="Genomic_DNA"/>
</dbReference>
<proteinExistence type="predicted"/>
<dbReference type="AlphaFoldDB" id="A0AAV9DE88"/>
<evidence type="ECO:0000313" key="2">
    <source>
        <dbReference type="Proteomes" id="UP001180020"/>
    </source>
</evidence>
<reference evidence="1" key="1">
    <citation type="journal article" date="2023" name="Nat. Commun.">
        <title>Diploid and tetraploid genomes of Acorus and the evolution of monocots.</title>
        <authorList>
            <person name="Ma L."/>
            <person name="Liu K.W."/>
            <person name="Li Z."/>
            <person name="Hsiao Y.Y."/>
            <person name="Qi Y."/>
            <person name="Fu T."/>
            <person name="Tang G.D."/>
            <person name="Zhang D."/>
            <person name="Sun W.H."/>
            <person name="Liu D.K."/>
            <person name="Li Y."/>
            <person name="Chen G.Z."/>
            <person name="Liu X.D."/>
            <person name="Liao X.Y."/>
            <person name="Jiang Y.T."/>
            <person name="Yu X."/>
            <person name="Hao Y."/>
            <person name="Huang J."/>
            <person name="Zhao X.W."/>
            <person name="Ke S."/>
            <person name="Chen Y.Y."/>
            <person name="Wu W.L."/>
            <person name="Hsu J.L."/>
            <person name="Lin Y.F."/>
            <person name="Huang M.D."/>
            <person name="Li C.Y."/>
            <person name="Huang L."/>
            <person name="Wang Z.W."/>
            <person name="Zhao X."/>
            <person name="Zhong W.Y."/>
            <person name="Peng D.H."/>
            <person name="Ahmad S."/>
            <person name="Lan S."/>
            <person name="Zhang J.S."/>
            <person name="Tsai W.C."/>
            <person name="Van de Peer Y."/>
            <person name="Liu Z.J."/>
        </authorList>
    </citation>
    <scope>NUCLEOTIDE SEQUENCE</scope>
    <source>
        <strain evidence="1">CP</strain>
    </source>
</reference>
<organism evidence="1 2">
    <name type="scientific">Acorus calamus</name>
    <name type="common">Sweet flag</name>
    <dbReference type="NCBI Taxonomy" id="4465"/>
    <lineage>
        <taxon>Eukaryota</taxon>
        <taxon>Viridiplantae</taxon>
        <taxon>Streptophyta</taxon>
        <taxon>Embryophyta</taxon>
        <taxon>Tracheophyta</taxon>
        <taxon>Spermatophyta</taxon>
        <taxon>Magnoliopsida</taxon>
        <taxon>Liliopsida</taxon>
        <taxon>Acoraceae</taxon>
        <taxon>Acorus</taxon>
    </lineage>
</organism>
<protein>
    <submittedName>
        <fullName evidence="1">Uncharacterized protein</fullName>
    </submittedName>
</protein>
<dbReference type="Proteomes" id="UP001180020">
    <property type="component" value="Unassembled WGS sequence"/>
</dbReference>
<keyword evidence="2" id="KW-1185">Reference proteome</keyword>
<sequence length="62" mass="7153">MSPQLEMHKFTEGYMNQRGPALFKNLRELHCEIGFSDLCTVVSNLEGLPSLEKLCIHFEEKL</sequence>
<evidence type="ECO:0000313" key="1">
    <source>
        <dbReference type="EMBL" id="KAK1299637.1"/>
    </source>
</evidence>
<accession>A0AAV9DE88</accession>
<gene>
    <name evidence="1" type="ORF">QJS10_CPB13g00542</name>
</gene>